<accession>A0A1B0ZPH2</accession>
<evidence type="ECO:0000313" key="2">
    <source>
        <dbReference type="EMBL" id="ANP35974.1"/>
    </source>
</evidence>
<feature type="region of interest" description="Disordered" evidence="1">
    <location>
        <begin position="31"/>
        <end position="78"/>
    </location>
</feature>
<evidence type="ECO:0000313" key="3">
    <source>
        <dbReference type="Proteomes" id="UP000092565"/>
    </source>
</evidence>
<dbReference type="EMBL" id="CP015124">
    <property type="protein sequence ID" value="ANP35974.1"/>
    <property type="molecule type" value="Genomic_DNA"/>
</dbReference>
<dbReference type="AlphaFoldDB" id="A0A1B0ZPH2"/>
<reference evidence="2 3" key="1">
    <citation type="submission" date="2016-04" db="EMBL/GenBank/DDBJ databases">
        <authorList>
            <person name="Evans L.H."/>
            <person name="Alamgir A."/>
            <person name="Owens N."/>
            <person name="Weber N.D."/>
            <person name="Virtaneva K."/>
            <person name="Barbian K."/>
            <person name="Babar A."/>
            <person name="Rosenke K."/>
        </authorList>
    </citation>
    <scope>NUCLEOTIDE SEQUENCE [LARGE SCALE GENOMIC DNA]</scope>
    <source>
        <strain evidence="2 3">JL2886</strain>
    </source>
</reference>
<proteinExistence type="predicted"/>
<dbReference type="Proteomes" id="UP000092565">
    <property type="component" value="Chromosome"/>
</dbReference>
<protein>
    <submittedName>
        <fullName evidence="2">Uncharacterized protein</fullName>
    </submittedName>
</protein>
<name>A0A1B0ZPH2_9RHOB</name>
<organism evidence="2 3">
    <name type="scientific">Phaeobacter gallaeciensis</name>
    <dbReference type="NCBI Taxonomy" id="60890"/>
    <lineage>
        <taxon>Bacteria</taxon>
        <taxon>Pseudomonadati</taxon>
        <taxon>Pseudomonadota</taxon>
        <taxon>Alphaproteobacteria</taxon>
        <taxon>Rhodobacterales</taxon>
        <taxon>Roseobacteraceae</taxon>
        <taxon>Phaeobacter</taxon>
    </lineage>
</organism>
<evidence type="ECO:0000256" key="1">
    <source>
        <dbReference type="SAM" id="MobiDB-lite"/>
    </source>
</evidence>
<sequence>MVKFFSSIVLECFIFINRGILIAMVPQNFKGARPSGKADQQPPCPAAAKTAQRGLSWQGRPGARKKRPRPYGDRCGTD</sequence>
<keyword evidence="3" id="KW-1185">Reference proteome</keyword>
<gene>
    <name evidence="2" type="ORF">JL2886_01053</name>
</gene>